<reference evidence="2" key="1">
    <citation type="journal article" date="2014" name="Int. J. Syst. Evol. Microbiol.">
        <title>Complete genome sequence of Corynebacterium casei LMG S-19264T (=DSM 44701T), isolated from a smear-ripened cheese.</title>
        <authorList>
            <consortium name="US DOE Joint Genome Institute (JGI-PGF)"/>
            <person name="Walter F."/>
            <person name="Albersmeier A."/>
            <person name="Kalinowski J."/>
            <person name="Ruckert C."/>
        </authorList>
    </citation>
    <scope>NUCLEOTIDE SEQUENCE</scope>
    <source>
        <strain evidence="2">JCM 3086</strain>
    </source>
</reference>
<protein>
    <submittedName>
        <fullName evidence="2">Uncharacterized protein</fullName>
    </submittedName>
</protein>
<proteinExistence type="predicted"/>
<sequence length="120" mass="12587">MTRAAAGKATSVPPRDVRCEEAKQPNTEHLAAEAAQKGSAPAGAGSPFLTTRSHAPRRAVRNGAAQPLGMVAVRHEGFAAGTALTPNPSAPGGAYENRRRAREGHEEHAGSQPDHQFCRM</sequence>
<gene>
    <name evidence="2" type="ORF">GCM10010121_078910</name>
</gene>
<evidence type="ECO:0000313" key="2">
    <source>
        <dbReference type="EMBL" id="GGJ56497.1"/>
    </source>
</evidence>
<accession>A0A917P2I2</accession>
<dbReference type="EMBL" id="BMQA01000051">
    <property type="protein sequence ID" value="GGJ56497.1"/>
    <property type="molecule type" value="Genomic_DNA"/>
</dbReference>
<comment type="caution">
    <text evidence="2">The sequence shown here is derived from an EMBL/GenBank/DDBJ whole genome shotgun (WGS) entry which is preliminary data.</text>
</comment>
<reference evidence="2" key="2">
    <citation type="submission" date="2020-09" db="EMBL/GenBank/DDBJ databases">
        <authorList>
            <person name="Sun Q."/>
            <person name="Ohkuma M."/>
        </authorList>
    </citation>
    <scope>NUCLEOTIDE SEQUENCE</scope>
    <source>
        <strain evidence="2">JCM 3086</strain>
    </source>
</reference>
<keyword evidence="3" id="KW-1185">Reference proteome</keyword>
<feature type="region of interest" description="Disordered" evidence="1">
    <location>
        <begin position="1"/>
        <end position="63"/>
    </location>
</feature>
<organism evidence="2 3">
    <name type="scientific">Streptomyces brasiliensis</name>
    <dbReference type="NCBI Taxonomy" id="1954"/>
    <lineage>
        <taxon>Bacteria</taxon>
        <taxon>Bacillati</taxon>
        <taxon>Actinomycetota</taxon>
        <taxon>Actinomycetes</taxon>
        <taxon>Kitasatosporales</taxon>
        <taxon>Streptomycetaceae</taxon>
        <taxon>Streptomyces</taxon>
    </lineage>
</organism>
<dbReference type="AlphaFoldDB" id="A0A917P2I2"/>
<name>A0A917P2I2_9ACTN</name>
<evidence type="ECO:0000256" key="1">
    <source>
        <dbReference type="SAM" id="MobiDB-lite"/>
    </source>
</evidence>
<feature type="region of interest" description="Disordered" evidence="1">
    <location>
        <begin position="79"/>
        <end position="120"/>
    </location>
</feature>
<dbReference type="Proteomes" id="UP000657574">
    <property type="component" value="Unassembled WGS sequence"/>
</dbReference>
<evidence type="ECO:0000313" key="3">
    <source>
        <dbReference type="Proteomes" id="UP000657574"/>
    </source>
</evidence>